<dbReference type="EMBL" id="HBUF01586600">
    <property type="protein sequence ID" value="CAG6772047.1"/>
    <property type="molecule type" value="Transcribed_RNA"/>
</dbReference>
<dbReference type="EMBL" id="HBUF01586606">
    <property type="protein sequence ID" value="CAG6772070.1"/>
    <property type="molecule type" value="Transcribed_RNA"/>
</dbReference>
<dbReference type="EMBL" id="HBUF01348774">
    <property type="protein sequence ID" value="CAG6711942.1"/>
    <property type="molecule type" value="Transcribed_RNA"/>
</dbReference>
<evidence type="ECO:0000313" key="1">
    <source>
        <dbReference type="EMBL" id="CAG6676906.1"/>
    </source>
</evidence>
<dbReference type="EMBL" id="HBUF01586599">
    <property type="protein sequence ID" value="CAG6772043.1"/>
    <property type="molecule type" value="Transcribed_RNA"/>
</dbReference>
<organism evidence="1">
    <name type="scientific">Cacopsylla melanoneura</name>
    <dbReference type="NCBI Taxonomy" id="428564"/>
    <lineage>
        <taxon>Eukaryota</taxon>
        <taxon>Metazoa</taxon>
        <taxon>Ecdysozoa</taxon>
        <taxon>Arthropoda</taxon>
        <taxon>Hexapoda</taxon>
        <taxon>Insecta</taxon>
        <taxon>Pterygota</taxon>
        <taxon>Neoptera</taxon>
        <taxon>Paraneoptera</taxon>
        <taxon>Hemiptera</taxon>
        <taxon>Sternorrhyncha</taxon>
        <taxon>Psylloidea</taxon>
        <taxon>Psyllidae</taxon>
        <taxon>Psyllinae</taxon>
        <taxon>Cacopsylla</taxon>
    </lineage>
</organism>
<accession>A0A8D8SY79</accession>
<dbReference type="EMBL" id="HBUF01066187">
    <property type="protein sequence ID" value="CAG6627713.1"/>
    <property type="molecule type" value="Transcribed_RNA"/>
</dbReference>
<protein>
    <submittedName>
        <fullName evidence="1">Uncharacterized protein</fullName>
    </submittedName>
</protein>
<dbReference type="EMBL" id="HBUF01066188">
    <property type="protein sequence ID" value="CAG6627715.1"/>
    <property type="molecule type" value="Transcribed_RNA"/>
</dbReference>
<dbReference type="EMBL" id="HBUF01348777">
    <property type="protein sequence ID" value="CAG6711948.1"/>
    <property type="molecule type" value="Transcribed_RNA"/>
</dbReference>
<dbReference type="EMBL" id="HBUF01240829">
    <property type="protein sequence ID" value="CAG6676908.1"/>
    <property type="molecule type" value="Transcribed_RNA"/>
</dbReference>
<dbReference type="EMBL" id="HBUF01348775">
    <property type="protein sequence ID" value="CAG6711944.1"/>
    <property type="molecule type" value="Transcribed_RNA"/>
</dbReference>
<name>A0A8D8SY79_9HEMI</name>
<dbReference type="AlphaFoldDB" id="A0A8D8SY79"/>
<dbReference type="EMBL" id="HBUF01240830">
    <property type="protein sequence ID" value="CAG6676910.1"/>
    <property type="molecule type" value="Transcribed_RNA"/>
</dbReference>
<dbReference type="EMBL" id="HBUF01348776">
    <property type="protein sequence ID" value="CAG6711946.1"/>
    <property type="molecule type" value="Transcribed_RNA"/>
</dbReference>
<dbReference type="EMBL" id="HBUF01586602">
    <property type="protein sequence ID" value="CAG6772055.1"/>
    <property type="molecule type" value="Transcribed_RNA"/>
</dbReference>
<dbReference type="EMBL" id="HBUF01586597">
    <property type="protein sequence ID" value="CAG6772036.1"/>
    <property type="molecule type" value="Transcribed_RNA"/>
</dbReference>
<dbReference type="EMBL" id="HBUF01240828">
    <property type="protein sequence ID" value="CAG6676906.1"/>
    <property type="molecule type" value="Transcribed_RNA"/>
</dbReference>
<dbReference type="EMBL" id="HBUF01586604">
    <property type="protein sequence ID" value="CAG6772062.1"/>
    <property type="molecule type" value="Transcribed_RNA"/>
</dbReference>
<proteinExistence type="predicted"/>
<dbReference type="EMBL" id="HBUF01586605">
    <property type="protein sequence ID" value="CAG6772066.1"/>
    <property type="molecule type" value="Transcribed_RNA"/>
</dbReference>
<sequence>MICSVCSSTVVSLPCPTICFWATTSTEANNRSRPSVSFLRTRSNTRRTSFSYGAIMSVPALTGYMVSMTSVSEGSTSSCGKRSPNVSIVSPWLQLWTRRSSAVTGV</sequence>
<dbReference type="EMBL" id="HBUF01586601">
    <property type="protein sequence ID" value="CAG6772051.1"/>
    <property type="molecule type" value="Transcribed_RNA"/>
</dbReference>
<dbReference type="EMBL" id="HBUF01586603">
    <property type="protein sequence ID" value="CAG6772058.1"/>
    <property type="molecule type" value="Transcribed_RNA"/>
</dbReference>
<dbReference type="EMBL" id="HBUF01586598">
    <property type="protein sequence ID" value="CAG6772040.1"/>
    <property type="molecule type" value="Transcribed_RNA"/>
</dbReference>
<reference evidence="1" key="1">
    <citation type="submission" date="2021-05" db="EMBL/GenBank/DDBJ databases">
        <authorList>
            <person name="Alioto T."/>
            <person name="Alioto T."/>
            <person name="Gomez Garrido J."/>
        </authorList>
    </citation>
    <scope>NUCLEOTIDE SEQUENCE</scope>
</reference>